<dbReference type="EMBL" id="CAFABA010000130">
    <property type="protein sequence ID" value="CAB4835532.1"/>
    <property type="molecule type" value="Genomic_DNA"/>
</dbReference>
<dbReference type="InterPro" id="IPR012340">
    <property type="entry name" value="NA-bd_OB-fold"/>
</dbReference>
<dbReference type="Gene3D" id="6.10.30.10">
    <property type="match status" value="1"/>
</dbReference>
<accession>A0A6J7FJR9</accession>
<name>A0A6J7FJR9_9ZZZZ</name>
<dbReference type="EMBL" id="CAFBOS010000011">
    <property type="protein sequence ID" value="CAB4980161.1"/>
    <property type="molecule type" value="Genomic_DNA"/>
</dbReference>
<feature type="domain" description="ChsH2 C-terminal OB-fold" evidence="1">
    <location>
        <begin position="62"/>
        <end position="126"/>
    </location>
</feature>
<evidence type="ECO:0000313" key="5">
    <source>
        <dbReference type="EMBL" id="CAB4980161.1"/>
    </source>
</evidence>
<evidence type="ECO:0000313" key="3">
    <source>
        <dbReference type="EMBL" id="CAB4835532.1"/>
    </source>
</evidence>
<dbReference type="AlphaFoldDB" id="A0A6J7FJR9"/>
<evidence type="ECO:0000259" key="1">
    <source>
        <dbReference type="Pfam" id="PF01796"/>
    </source>
</evidence>
<dbReference type="EMBL" id="CAEZYR010000002">
    <property type="protein sequence ID" value="CAB4725009.1"/>
    <property type="molecule type" value="Genomic_DNA"/>
</dbReference>
<reference evidence="4" key="1">
    <citation type="submission" date="2020-05" db="EMBL/GenBank/DDBJ databases">
        <authorList>
            <person name="Chiriac C."/>
            <person name="Salcher M."/>
            <person name="Ghai R."/>
            <person name="Kavagutti S V."/>
        </authorList>
    </citation>
    <scope>NUCLEOTIDE SEQUENCE</scope>
</reference>
<dbReference type="InterPro" id="IPR052513">
    <property type="entry name" value="Thioester_dehydratase-like"/>
</dbReference>
<dbReference type="SUPFAM" id="SSF50249">
    <property type="entry name" value="Nucleic acid-binding proteins"/>
    <property type="match status" value="2"/>
</dbReference>
<evidence type="ECO:0000313" key="2">
    <source>
        <dbReference type="EMBL" id="CAB4725009.1"/>
    </source>
</evidence>
<sequence>MTRFVESTITFPYKRSLGPVIGAFMSALTDKRILGIRNGAEVIVPPMEWDPRTGAELAPDFVEVGPAGTVESWTWVPAPSVQHPLDRPFAFAFIRLDGANTPMFHAIDATSPEAMADGMRVAPRWRGVREGRINDIVCFVPGEQSEVEGTDAGAQIEPVVLMEYLASITYVNPVSPTLDRVVDASRERRLLGQQCPVCGRIYAGGRGHCPIDAVVFGIDDDLDLPQTGTITNFAIVTPTQYPGQTETEPFVRAFVLLDGVEVVLGYQPVVELPYTDVRVGQRVAAVWASPAEAVDTGGQMGGTFGQLIGWMPNGEPDIENPDLVNRIF</sequence>
<dbReference type="PANTHER" id="PTHR34075:SF5">
    <property type="entry name" value="BLR3430 PROTEIN"/>
    <property type="match status" value="1"/>
</dbReference>
<dbReference type="PANTHER" id="PTHR34075">
    <property type="entry name" value="BLR3430 PROTEIN"/>
    <property type="match status" value="1"/>
</dbReference>
<organism evidence="4">
    <name type="scientific">freshwater metagenome</name>
    <dbReference type="NCBI Taxonomy" id="449393"/>
    <lineage>
        <taxon>unclassified sequences</taxon>
        <taxon>metagenomes</taxon>
        <taxon>ecological metagenomes</taxon>
    </lineage>
</organism>
<protein>
    <submittedName>
        <fullName evidence="4">Unannotated protein</fullName>
    </submittedName>
</protein>
<dbReference type="Pfam" id="PF01796">
    <property type="entry name" value="OB_ChsH2_C"/>
    <property type="match status" value="1"/>
</dbReference>
<dbReference type="InterPro" id="IPR002878">
    <property type="entry name" value="ChsH2_C"/>
</dbReference>
<evidence type="ECO:0000313" key="4">
    <source>
        <dbReference type="EMBL" id="CAB4893665.1"/>
    </source>
</evidence>
<proteinExistence type="predicted"/>
<dbReference type="EMBL" id="CAFBMH010000009">
    <property type="protein sequence ID" value="CAB4893665.1"/>
    <property type="molecule type" value="Genomic_DNA"/>
</dbReference>
<gene>
    <name evidence="2" type="ORF">UFOPK2754_00073</name>
    <name evidence="3" type="ORF">UFOPK3139_02499</name>
    <name evidence="4" type="ORF">UFOPK3543_00447</name>
    <name evidence="5" type="ORF">UFOPK3967_00308</name>
</gene>